<keyword evidence="7" id="KW-0067">ATP-binding</keyword>
<evidence type="ECO:0000256" key="5">
    <source>
        <dbReference type="ARBA" id="ARBA00022737"/>
    </source>
</evidence>
<evidence type="ECO:0000313" key="16">
    <source>
        <dbReference type="EMBL" id="GFR90455.1"/>
    </source>
</evidence>
<feature type="region of interest" description="Disordered" evidence="12">
    <location>
        <begin position="19"/>
        <end position="48"/>
    </location>
</feature>
<dbReference type="PANTHER" id="PTHR43394:SF18">
    <property type="entry name" value="ABC TRANSPORTER B FAMILY MEMBER 11-LIKE"/>
    <property type="match status" value="1"/>
</dbReference>
<dbReference type="InterPro" id="IPR011527">
    <property type="entry name" value="ABC1_TM_dom"/>
</dbReference>
<dbReference type="InterPro" id="IPR017871">
    <property type="entry name" value="ABC_transporter-like_CS"/>
</dbReference>
<keyword evidence="17" id="KW-1185">Reference proteome</keyword>
<reference evidence="16 17" key="1">
    <citation type="journal article" date="2021" name="Elife">
        <title>Chloroplast acquisition without the gene transfer in kleptoplastic sea slugs, Plakobranchus ocellatus.</title>
        <authorList>
            <person name="Maeda T."/>
            <person name="Takahashi S."/>
            <person name="Yoshida T."/>
            <person name="Shimamura S."/>
            <person name="Takaki Y."/>
            <person name="Nagai Y."/>
            <person name="Toyoda A."/>
            <person name="Suzuki Y."/>
            <person name="Arimoto A."/>
            <person name="Ishii H."/>
            <person name="Satoh N."/>
            <person name="Nishiyama T."/>
            <person name="Hasebe M."/>
            <person name="Maruyama T."/>
            <person name="Minagawa J."/>
            <person name="Obokata J."/>
            <person name="Shigenobu S."/>
        </authorList>
    </citation>
    <scope>NUCLEOTIDE SEQUENCE [LARGE SCALE GENOMIC DNA]</scope>
</reference>
<keyword evidence="11" id="KW-0325">Glycoprotein</keyword>
<dbReference type="GO" id="GO:0090374">
    <property type="term" value="P:oligopeptide export from mitochondrion"/>
    <property type="evidence" value="ECO:0007669"/>
    <property type="project" value="TreeGrafter"/>
</dbReference>
<comment type="similarity">
    <text evidence="2">Belongs to the ABC transporter superfamily. ABCB family. Multidrug resistance exporter (TC 3.A.1.201) subfamily.</text>
</comment>
<evidence type="ECO:0000256" key="11">
    <source>
        <dbReference type="ARBA" id="ARBA00023180"/>
    </source>
</evidence>
<feature type="transmembrane region" description="Helical" evidence="13">
    <location>
        <begin position="85"/>
        <end position="110"/>
    </location>
</feature>
<dbReference type="EMBL" id="BMAT01001684">
    <property type="protein sequence ID" value="GFR90455.1"/>
    <property type="molecule type" value="Genomic_DNA"/>
</dbReference>
<dbReference type="FunFam" id="3.40.50.300:FF:000479">
    <property type="entry name" value="Multidrug resistance protein 1A"/>
    <property type="match status" value="1"/>
</dbReference>
<evidence type="ECO:0000256" key="9">
    <source>
        <dbReference type="ARBA" id="ARBA00022989"/>
    </source>
</evidence>
<evidence type="ECO:0000256" key="8">
    <source>
        <dbReference type="ARBA" id="ARBA00022967"/>
    </source>
</evidence>
<dbReference type="SUPFAM" id="SSF90123">
    <property type="entry name" value="ABC transporter transmembrane region"/>
    <property type="match status" value="1"/>
</dbReference>
<name>A0AAV4H1L7_9GAST</name>
<dbReference type="InterPro" id="IPR003593">
    <property type="entry name" value="AAA+_ATPase"/>
</dbReference>
<sequence length="651" mass="71693">MDGSMYSCFVLHNSDYSTNESDGHGDLGARSRKRKISDRLDNHRSTKEQHITESGTISKIEPGDVPYVSKERAGLRLLRMSWPEWYLILVGCVASAINGALQPSWSLVLSEVIRAYSKDNLGRQSEIMKTMALYSVGVGFLSLLTYFAQEYMFGRAGEMLTLRMRDMLFRAILRQNIGWFDDSRHETGVLTSQLATEATAIKTTFGCTLLMIGNLGTGLIISFLMGWQLALVLVGFIPFLVGAGILTSTFLGGAYNGGRGAMEEASKNALASMDNQRTVAALAIEEKLSDRFTQTLSGPFRSNIRQAFYACLTFCVTQGMYYIAFGVCFYYGSKLMEKDKIEFDDVFKVYGCIIMGSVQLGRAVALTPDAGKALKAAKKIFALHDHIPPIDAYSTAGKTPKEGTFRSTIHLRNVHFRYPMRPDVKVLDDVSLSISPGQTLALVGESGCGKSTTTQLLERFYDPEKGEVTFDQFDIKDLNVQWLRSQIGLVSQEPILFDTSIAENIAYGDNTRQVLMEEIIQAAKAANVHSFITALPGGYTTRVGSKGTLLSGGQKQRIAIARALVRNPKILLLDEATSALDTENEKIVQEALDKAREGRTCVTIAHRLSTIKDADKIAVFKAGTVCEVGTHSQLMAKQGLYYFMNKSASKS</sequence>
<dbReference type="AlphaFoldDB" id="A0AAV4H1L7"/>
<protein>
    <submittedName>
        <fullName evidence="16">Multidrug resistance protein 1</fullName>
    </submittedName>
</protein>
<dbReference type="PANTHER" id="PTHR43394">
    <property type="entry name" value="ATP-DEPENDENT PERMEASE MDL1, MITOCHONDRIAL"/>
    <property type="match status" value="1"/>
</dbReference>
<evidence type="ECO:0000256" key="7">
    <source>
        <dbReference type="ARBA" id="ARBA00022840"/>
    </source>
</evidence>
<keyword evidence="3" id="KW-0813">Transport</keyword>
<evidence type="ECO:0000259" key="14">
    <source>
        <dbReference type="PROSITE" id="PS50893"/>
    </source>
</evidence>
<feature type="transmembrane region" description="Helical" evidence="13">
    <location>
        <begin position="307"/>
        <end position="331"/>
    </location>
</feature>
<evidence type="ECO:0000256" key="3">
    <source>
        <dbReference type="ARBA" id="ARBA00022448"/>
    </source>
</evidence>
<feature type="transmembrane region" description="Helical" evidence="13">
    <location>
        <begin position="203"/>
        <end position="224"/>
    </location>
</feature>
<dbReference type="SUPFAM" id="SSF52540">
    <property type="entry name" value="P-loop containing nucleoside triphosphate hydrolases"/>
    <property type="match status" value="1"/>
</dbReference>
<accession>A0AAV4H1L7</accession>
<dbReference type="PROSITE" id="PS00211">
    <property type="entry name" value="ABC_TRANSPORTER_1"/>
    <property type="match status" value="1"/>
</dbReference>
<dbReference type="InterPro" id="IPR027417">
    <property type="entry name" value="P-loop_NTPase"/>
</dbReference>
<dbReference type="Pfam" id="PF00005">
    <property type="entry name" value="ABC_tran"/>
    <property type="match status" value="1"/>
</dbReference>
<dbReference type="InterPro" id="IPR003439">
    <property type="entry name" value="ABC_transporter-like_ATP-bd"/>
</dbReference>
<dbReference type="GO" id="GO:0005524">
    <property type="term" value="F:ATP binding"/>
    <property type="evidence" value="ECO:0007669"/>
    <property type="project" value="UniProtKB-KW"/>
</dbReference>
<comment type="subcellular location">
    <subcellularLocation>
        <location evidence="1">Membrane</location>
        <topology evidence="1">Multi-pass membrane protein</topology>
    </subcellularLocation>
</comment>
<dbReference type="Proteomes" id="UP000762676">
    <property type="component" value="Unassembled WGS sequence"/>
</dbReference>
<feature type="domain" description="ABC transmembrane type-1" evidence="15">
    <location>
        <begin position="89"/>
        <end position="372"/>
    </location>
</feature>
<evidence type="ECO:0000256" key="10">
    <source>
        <dbReference type="ARBA" id="ARBA00023136"/>
    </source>
</evidence>
<dbReference type="InterPro" id="IPR036640">
    <property type="entry name" value="ABC1_TM_sf"/>
</dbReference>
<dbReference type="PROSITE" id="PS50929">
    <property type="entry name" value="ABC_TM1F"/>
    <property type="match status" value="1"/>
</dbReference>
<keyword evidence="5" id="KW-0677">Repeat</keyword>
<evidence type="ECO:0000256" key="12">
    <source>
        <dbReference type="SAM" id="MobiDB-lite"/>
    </source>
</evidence>
<keyword evidence="9 13" id="KW-1133">Transmembrane helix</keyword>
<dbReference type="GO" id="GO:0005743">
    <property type="term" value="C:mitochondrial inner membrane"/>
    <property type="evidence" value="ECO:0007669"/>
    <property type="project" value="TreeGrafter"/>
</dbReference>
<dbReference type="Pfam" id="PF00664">
    <property type="entry name" value="ABC_membrane"/>
    <property type="match status" value="1"/>
</dbReference>
<dbReference type="PROSITE" id="PS50893">
    <property type="entry name" value="ABC_TRANSPORTER_2"/>
    <property type="match status" value="1"/>
</dbReference>
<evidence type="ECO:0000256" key="2">
    <source>
        <dbReference type="ARBA" id="ARBA00007577"/>
    </source>
</evidence>
<dbReference type="GO" id="GO:0015421">
    <property type="term" value="F:ABC-type oligopeptide transporter activity"/>
    <property type="evidence" value="ECO:0007669"/>
    <property type="project" value="TreeGrafter"/>
</dbReference>
<dbReference type="Gene3D" id="1.20.1560.10">
    <property type="entry name" value="ABC transporter type 1, transmembrane domain"/>
    <property type="match status" value="1"/>
</dbReference>
<keyword evidence="4 13" id="KW-0812">Transmembrane</keyword>
<dbReference type="GO" id="GO:0016887">
    <property type="term" value="F:ATP hydrolysis activity"/>
    <property type="evidence" value="ECO:0007669"/>
    <property type="project" value="InterPro"/>
</dbReference>
<evidence type="ECO:0000313" key="17">
    <source>
        <dbReference type="Proteomes" id="UP000762676"/>
    </source>
</evidence>
<evidence type="ECO:0000259" key="15">
    <source>
        <dbReference type="PROSITE" id="PS50929"/>
    </source>
</evidence>
<evidence type="ECO:0000256" key="1">
    <source>
        <dbReference type="ARBA" id="ARBA00004141"/>
    </source>
</evidence>
<keyword evidence="6" id="KW-0547">Nucleotide-binding</keyword>
<keyword evidence="8" id="KW-1278">Translocase</keyword>
<evidence type="ECO:0000256" key="13">
    <source>
        <dbReference type="SAM" id="Phobius"/>
    </source>
</evidence>
<keyword evidence="10 13" id="KW-0472">Membrane</keyword>
<organism evidence="16 17">
    <name type="scientific">Elysia marginata</name>
    <dbReference type="NCBI Taxonomy" id="1093978"/>
    <lineage>
        <taxon>Eukaryota</taxon>
        <taxon>Metazoa</taxon>
        <taxon>Spiralia</taxon>
        <taxon>Lophotrochozoa</taxon>
        <taxon>Mollusca</taxon>
        <taxon>Gastropoda</taxon>
        <taxon>Heterobranchia</taxon>
        <taxon>Euthyneura</taxon>
        <taxon>Panpulmonata</taxon>
        <taxon>Sacoglossa</taxon>
        <taxon>Placobranchoidea</taxon>
        <taxon>Plakobranchidae</taxon>
        <taxon>Elysia</taxon>
    </lineage>
</organism>
<comment type="caution">
    <text evidence="16">The sequence shown here is derived from an EMBL/GenBank/DDBJ whole genome shotgun (WGS) entry which is preliminary data.</text>
</comment>
<feature type="transmembrane region" description="Helical" evidence="13">
    <location>
        <begin position="131"/>
        <end position="149"/>
    </location>
</feature>
<dbReference type="CDD" id="cd03249">
    <property type="entry name" value="ABC_MTABC3_MDL1_MDL2"/>
    <property type="match status" value="1"/>
</dbReference>
<dbReference type="SMART" id="SM00382">
    <property type="entry name" value="AAA"/>
    <property type="match status" value="1"/>
</dbReference>
<evidence type="ECO:0000256" key="4">
    <source>
        <dbReference type="ARBA" id="ARBA00022692"/>
    </source>
</evidence>
<dbReference type="InterPro" id="IPR039421">
    <property type="entry name" value="Type_1_exporter"/>
</dbReference>
<dbReference type="Gene3D" id="3.40.50.300">
    <property type="entry name" value="P-loop containing nucleotide triphosphate hydrolases"/>
    <property type="match status" value="1"/>
</dbReference>
<feature type="transmembrane region" description="Helical" evidence="13">
    <location>
        <begin position="231"/>
        <end position="255"/>
    </location>
</feature>
<proteinExistence type="inferred from homology"/>
<evidence type="ECO:0000256" key="6">
    <source>
        <dbReference type="ARBA" id="ARBA00022741"/>
    </source>
</evidence>
<feature type="domain" description="ABC transporter" evidence="14">
    <location>
        <begin position="409"/>
        <end position="647"/>
    </location>
</feature>
<gene>
    <name evidence="16" type="ORF">ElyMa_000818800</name>
</gene>
<dbReference type="CDD" id="cd18578">
    <property type="entry name" value="ABC_6TM_Pgp_ABCB1_D2_like"/>
    <property type="match status" value="1"/>
</dbReference>
<feature type="compositionally biased region" description="Basic and acidic residues" evidence="12">
    <location>
        <begin position="37"/>
        <end position="48"/>
    </location>
</feature>